<dbReference type="Gramene" id="AET1Gv20614300.3">
    <property type="protein sequence ID" value="AET1Gv20614300.3"/>
    <property type="gene ID" value="AET1Gv20614300"/>
</dbReference>
<dbReference type="GO" id="GO:0008270">
    <property type="term" value="F:zinc ion binding"/>
    <property type="evidence" value="ECO:0007669"/>
    <property type="project" value="UniProtKB-KW"/>
</dbReference>
<feature type="domain" description="SWIM-type" evidence="2">
    <location>
        <begin position="23"/>
        <end position="61"/>
    </location>
</feature>
<sequence length="77" mass="9064">MHEAFSHVHQHQALRLNSEPISYHVRDCIEIVLVTITCSCTWFYCLRKICCHKVVFTQGVPQGRCCGFRYLMWCSNK</sequence>
<dbReference type="InterPro" id="IPR007527">
    <property type="entry name" value="Znf_SWIM"/>
</dbReference>
<evidence type="ECO:0000256" key="1">
    <source>
        <dbReference type="PROSITE-ProRule" id="PRU00325"/>
    </source>
</evidence>
<accession>A0A452Z2T9</accession>
<keyword evidence="1" id="KW-0479">Metal-binding</keyword>
<keyword evidence="1" id="KW-0863">Zinc-finger</keyword>
<proteinExistence type="predicted"/>
<evidence type="ECO:0000313" key="3">
    <source>
        <dbReference type="EnsemblPlants" id="AET1Gv20614300.3"/>
    </source>
</evidence>
<reference evidence="3" key="5">
    <citation type="journal article" date="2021" name="G3 (Bethesda)">
        <title>Aegilops tauschii genome assembly Aet v5.0 features greater sequence contiguity and improved annotation.</title>
        <authorList>
            <person name="Wang L."/>
            <person name="Zhu T."/>
            <person name="Rodriguez J.C."/>
            <person name="Deal K.R."/>
            <person name="Dubcovsky J."/>
            <person name="McGuire P.E."/>
            <person name="Lux T."/>
            <person name="Spannagl M."/>
            <person name="Mayer K.F.X."/>
            <person name="Baldrich P."/>
            <person name="Meyers B.C."/>
            <person name="Huo N."/>
            <person name="Gu Y.Q."/>
            <person name="Zhou H."/>
            <person name="Devos K.M."/>
            <person name="Bennetzen J.L."/>
            <person name="Unver T."/>
            <person name="Budak H."/>
            <person name="Gulick P.J."/>
            <person name="Galiba G."/>
            <person name="Kalapos B."/>
            <person name="Nelson D.R."/>
            <person name="Li P."/>
            <person name="You F.M."/>
            <person name="Luo M.C."/>
            <person name="Dvorak J."/>
        </authorList>
    </citation>
    <scope>NUCLEOTIDE SEQUENCE [LARGE SCALE GENOMIC DNA]</scope>
    <source>
        <strain evidence="3">cv. AL8/78</strain>
    </source>
</reference>
<reference evidence="4" key="2">
    <citation type="journal article" date="2017" name="Nat. Plants">
        <title>The Aegilops tauschii genome reveals multiple impacts of transposons.</title>
        <authorList>
            <person name="Zhao G."/>
            <person name="Zou C."/>
            <person name="Li K."/>
            <person name="Wang K."/>
            <person name="Li T."/>
            <person name="Gao L."/>
            <person name="Zhang X."/>
            <person name="Wang H."/>
            <person name="Yang Z."/>
            <person name="Liu X."/>
            <person name="Jiang W."/>
            <person name="Mao L."/>
            <person name="Kong X."/>
            <person name="Jiao Y."/>
            <person name="Jia J."/>
        </authorList>
    </citation>
    <scope>NUCLEOTIDE SEQUENCE [LARGE SCALE GENOMIC DNA]</scope>
    <source>
        <strain evidence="4">cv. AL8/78</strain>
    </source>
</reference>
<reference evidence="3" key="4">
    <citation type="submission" date="2019-03" db="UniProtKB">
        <authorList>
            <consortium name="EnsemblPlants"/>
        </authorList>
    </citation>
    <scope>IDENTIFICATION</scope>
</reference>
<dbReference type="AlphaFoldDB" id="A0A452Z2T9"/>
<name>A0A452Z2T9_AEGTS</name>
<keyword evidence="4" id="KW-1185">Reference proteome</keyword>
<evidence type="ECO:0000259" key="2">
    <source>
        <dbReference type="PROSITE" id="PS50966"/>
    </source>
</evidence>
<dbReference type="PROSITE" id="PS50966">
    <property type="entry name" value="ZF_SWIM"/>
    <property type="match status" value="1"/>
</dbReference>
<keyword evidence="1" id="KW-0862">Zinc</keyword>
<reference evidence="4" key="1">
    <citation type="journal article" date="2014" name="Science">
        <title>Ancient hybridizations among the ancestral genomes of bread wheat.</title>
        <authorList>
            <consortium name="International Wheat Genome Sequencing Consortium,"/>
            <person name="Marcussen T."/>
            <person name="Sandve S.R."/>
            <person name="Heier L."/>
            <person name="Spannagl M."/>
            <person name="Pfeifer M."/>
            <person name="Jakobsen K.S."/>
            <person name="Wulff B.B."/>
            <person name="Steuernagel B."/>
            <person name="Mayer K.F."/>
            <person name="Olsen O.A."/>
        </authorList>
    </citation>
    <scope>NUCLEOTIDE SEQUENCE [LARGE SCALE GENOMIC DNA]</scope>
    <source>
        <strain evidence="4">cv. AL8/78</strain>
    </source>
</reference>
<dbReference type="EnsemblPlants" id="AET1Gv20614300.3">
    <property type="protein sequence ID" value="AET1Gv20614300.3"/>
    <property type="gene ID" value="AET1Gv20614300"/>
</dbReference>
<protein>
    <recommendedName>
        <fullName evidence="2">SWIM-type domain-containing protein</fullName>
    </recommendedName>
</protein>
<evidence type="ECO:0000313" key="4">
    <source>
        <dbReference type="Proteomes" id="UP000015105"/>
    </source>
</evidence>
<organism evidence="3 4">
    <name type="scientific">Aegilops tauschii subsp. strangulata</name>
    <name type="common">Goatgrass</name>
    <dbReference type="NCBI Taxonomy" id="200361"/>
    <lineage>
        <taxon>Eukaryota</taxon>
        <taxon>Viridiplantae</taxon>
        <taxon>Streptophyta</taxon>
        <taxon>Embryophyta</taxon>
        <taxon>Tracheophyta</taxon>
        <taxon>Spermatophyta</taxon>
        <taxon>Magnoliopsida</taxon>
        <taxon>Liliopsida</taxon>
        <taxon>Poales</taxon>
        <taxon>Poaceae</taxon>
        <taxon>BOP clade</taxon>
        <taxon>Pooideae</taxon>
        <taxon>Triticodae</taxon>
        <taxon>Triticeae</taxon>
        <taxon>Triticinae</taxon>
        <taxon>Aegilops</taxon>
    </lineage>
</organism>
<reference evidence="3" key="3">
    <citation type="journal article" date="2017" name="Nature">
        <title>Genome sequence of the progenitor of the wheat D genome Aegilops tauschii.</title>
        <authorList>
            <person name="Luo M.C."/>
            <person name="Gu Y.Q."/>
            <person name="Puiu D."/>
            <person name="Wang H."/>
            <person name="Twardziok S.O."/>
            <person name="Deal K.R."/>
            <person name="Huo N."/>
            <person name="Zhu T."/>
            <person name="Wang L."/>
            <person name="Wang Y."/>
            <person name="McGuire P.E."/>
            <person name="Liu S."/>
            <person name="Long H."/>
            <person name="Ramasamy R.K."/>
            <person name="Rodriguez J.C."/>
            <person name="Van S.L."/>
            <person name="Yuan L."/>
            <person name="Wang Z."/>
            <person name="Xia Z."/>
            <person name="Xiao L."/>
            <person name="Anderson O.D."/>
            <person name="Ouyang S."/>
            <person name="Liang Y."/>
            <person name="Zimin A.V."/>
            <person name="Pertea G."/>
            <person name="Qi P."/>
            <person name="Bennetzen J.L."/>
            <person name="Dai X."/>
            <person name="Dawson M.W."/>
            <person name="Muller H.G."/>
            <person name="Kugler K."/>
            <person name="Rivarola-Duarte L."/>
            <person name="Spannagl M."/>
            <person name="Mayer K.F.X."/>
            <person name="Lu F.H."/>
            <person name="Bevan M.W."/>
            <person name="Leroy P."/>
            <person name="Li P."/>
            <person name="You F.M."/>
            <person name="Sun Q."/>
            <person name="Liu Z."/>
            <person name="Lyons E."/>
            <person name="Wicker T."/>
            <person name="Salzberg S.L."/>
            <person name="Devos K.M."/>
            <person name="Dvorak J."/>
        </authorList>
    </citation>
    <scope>NUCLEOTIDE SEQUENCE [LARGE SCALE GENOMIC DNA]</scope>
    <source>
        <strain evidence="3">cv. AL8/78</strain>
    </source>
</reference>
<dbReference type="Proteomes" id="UP000015105">
    <property type="component" value="Chromosome 1D"/>
</dbReference>